<reference evidence="8 9" key="1">
    <citation type="submission" date="2019-10" db="EMBL/GenBank/DDBJ databases">
        <title>Complete genome sequencing of drug resistant plasmids in Kluyvera intermedia.</title>
        <authorList>
            <person name="Ke C."/>
            <person name="Jian S."/>
        </authorList>
    </citation>
    <scope>NUCLEOTIDE SEQUENCE [LARGE SCALE GENOMIC DNA]</scope>
    <source>
        <strain evidence="8 9">N2-1</strain>
    </source>
</reference>
<dbReference type="SUPFAM" id="SSF55961">
    <property type="entry name" value="Bet v1-like"/>
    <property type="match status" value="1"/>
</dbReference>
<feature type="domain" description="Rieske" evidence="7">
    <location>
        <begin position="237"/>
        <end position="346"/>
    </location>
</feature>
<proteinExistence type="predicted"/>
<dbReference type="InterPro" id="IPR001663">
    <property type="entry name" value="Rng_hydr_dOase-A"/>
</dbReference>
<dbReference type="CDD" id="cd03469">
    <property type="entry name" value="Rieske_RO_Alpha_N"/>
    <property type="match status" value="1"/>
</dbReference>
<evidence type="ECO:0000256" key="6">
    <source>
        <dbReference type="ARBA" id="ARBA00023014"/>
    </source>
</evidence>
<keyword evidence="6" id="KW-0411">Iron-sulfur</keyword>
<dbReference type="InterPro" id="IPR015879">
    <property type="entry name" value="Ring_hydroxy_dOase_asu_C_dom"/>
</dbReference>
<dbReference type="PANTHER" id="PTHR43756:SF5">
    <property type="entry name" value="CHOLINE MONOOXYGENASE, CHLOROPLASTIC"/>
    <property type="match status" value="1"/>
</dbReference>
<evidence type="ECO:0000256" key="4">
    <source>
        <dbReference type="ARBA" id="ARBA00023002"/>
    </source>
</evidence>
<dbReference type="GeneID" id="91972561"/>
<dbReference type="Pfam" id="PF00355">
    <property type="entry name" value="Rieske"/>
    <property type="match status" value="1"/>
</dbReference>
<dbReference type="SUPFAM" id="SSF54427">
    <property type="entry name" value="NTF2-like"/>
    <property type="match status" value="1"/>
</dbReference>
<evidence type="ECO:0000259" key="7">
    <source>
        <dbReference type="PROSITE" id="PS51296"/>
    </source>
</evidence>
<dbReference type="Gene3D" id="2.102.10.10">
    <property type="entry name" value="Rieske [2Fe-2S] iron-sulphur domain"/>
    <property type="match status" value="1"/>
</dbReference>
<gene>
    <name evidence="8" type="ORF">GHC21_09120</name>
</gene>
<keyword evidence="4" id="KW-0560">Oxidoreductase</keyword>
<comment type="cofactor">
    <cofactor evidence="1">
        <name>Fe cation</name>
        <dbReference type="ChEBI" id="CHEBI:24875"/>
    </cofactor>
</comment>
<evidence type="ECO:0000256" key="5">
    <source>
        <dbReference type="ARBA" id="ARBA00023004"/>
    </source>
</evidence>
<keyword evidence="9" id="KW-1185">Reference proteome</keyword>
<organism evidence="8 9">
    <name type="scientific">Kluyvera intermedia</name>
    <name type="common">Enterobacter intermedius</name>
    <dbReference type="NCBI Taxonomy" id="61648"/>
    <lineage>
        <taxon>Bacteria</taxon>
        <taxon>Pseudomonadati</taxon>
        <taxon>Pseudomonadota</taxon>
        <taxon>Gammaproteobacteria</taxon>
        <taxon>Enterobacterales</taxon>
        <taxon>Enterobacteriaceae</taxon>
        <taxon>Kluyvera</taxon>
    </lineage>
</organism>
<sequence>MTSQDALRLQQLEDQQAARVCISHYMHLCDRLDDDETVHAIGALFSVDACWEGVGEPYAARLGRHIGRPAIVAMMAGYVRKPAHFAMNAHFLCSEALSLSASGELQGRWLMLQTSAFSAGGAHLNAAELNVLFRREAGEMVMHHFTTRNLFSRPVSHWHAEDVLPVPETIRPSKTARRMDMQCDHIINVKNIDTTMPTAPSREEIASLVQHDRVHTSLYTSEELFTLELDRVFGKTWVWVAHASEIPETGSFKTTEIATQPVIVVRDRKGTVHTLLNRCRHRAATVCEHRSGKTNSFVCPYHGWGYALDGSLRGVPHPESYADQLEKGALGLVSLRTEQYAGMIFATFNEHIEPLEDFLGAAKKWMDLFMKQGAGYPIKTGPAHRFRFPGNWKIQLENTTDGYHFPVVHRSFLSSVDKQTEEMLNFVDGSGYVEDLGNGHSVMVMIPELVDLEANLDAPIPERFSKLADALRADHDEEKVRRIVRAVGGSGFNLNIFPNIACSMAFFRVLQPLSVNETEIHHAVITMDGGPEIANQARLRLHEHFQGPMGFGTPDDSEAWERVQRGATAGDDLWIMLNRGLAGEYRTDDGLRSDVSAETGMRAAYQQWKKLMTEME</sequence>
<keyword evidence="2" id="KW-0001">2Fe-2S</keyword>
<protein>
    <submittedName>
        <fullName evidence="8">Rieske 2Fe-2S domain-containing protein</fullName>
    </submittedName>
</protein>
<dbReference type="RefSeq" id="WP_153742707.1">
    <property type="nucleotide sequence ID" value="NZ_CP045845.1"/>
</dbReference>
<keyword evidence="5" id="KW-0408">Iron</keyword>
<evidence type="ECO:0000256" key="2">
    <source>
        <dbReference type="ARBA" id="ARBA00022714"/>
    </source>
</evidence>
<dbReference type="PANTHER" id="PTHR43756">
    <property type="entry name" value="CHOLINE MONOOXYGENASE, CHLOROPLASTIC"/>
    <property type="match status" value="1"/>
</dbReference>
<dbReference type="InterPro" id="IPR032710">
    <property type="entry name" value="NTF2-like_dom_sf"/>
</dbReference>
<dbReference type="Pfam" id="PF00848">
    <property type="entry name" value="Ring_hydroxyl_A"/>
    <property type="match status" value="1"/>
</dbReference>
<dbReference type="PRINTS" id="PR00090">
    <property type="entry name" value="RNGDIOXGNASE"/>
</dbReference>
<dbReference type="InterPro" id="IPR017941">
    <property type="entry name" value="Rieske_2Fe-2S"/>
</dbReference>
<accession>A0ABX6DPW6</accession>
<evidence type="ECO:0000313" key="9">
    <source>
        <dbReference type="Proteomes" id="UP000344450"/>
    </source>
</evidence>
<dbReference type="PROSITE" id="PS51296">
    <property type="entry name" value="RIESKE"/>
    <property type="match status" value="1"/>
</dbReference>
<dbReference type="EMBL" id="CP045845">
    <property type="protein sequence ID" value="QGH29809.1"/>
    <property type="molecule type" value="Genomic_DNA"/>
</dbReference>
<dbReference type="Gene3D" id="3.90.380.10">
    <property type="entry name" value="Naphthalene 1,2-dioxygenase Alpha Subunit, Chain A, domain 1"/>
    <property type="match status" value="1"/>
</dbReference>
<dbReference type="InterPro" id="IPR036922">
    <property type="entry name" value="Rieske_2Fe-2S_sf"/>
</dbReference>
<dbReference type="SUPFAM" id="SSF50022">
    <property type="entry name" value="ISP domain"/>
    <property type="match status" value="1"/>
</dbReference>
<keyword evidence="3" id="KW-0479">Metal-binding</keyword>
<dbReference type="Proteomes" id="UP000344450">
    <property type="component" value="Chromosome"/>
</dbReference>
<name>A0ABX6DPW6_KLUIN</name>
<evidence type="ECO:0000256" key="1">
    <source>
        <dbReference type="ARBA" id="ARBA00001962"/>
    </source>
</evidence>
<evidence type="ECO:0000313" key="8">
    <source>
        <dbReference type="EMBL" id="QGH29809.1"/>
    </source>
</evidence>
<evidence type="ECO:0000256" key="3">
    <source>
        <dbReference type="ARBA" id="ARBA00022723"/>
    </source>
</evidence>
<dbReference type="CDD" id="cd08879">
    <property type="entry name" value="RHO_alpha_C_AntDO-like"/>
    <property type="match status" value="1"/>
</dbReference>
<dbReference type="Gene3D" id="3.10.450.50">
    <property type="match status" value="1"/>
</dbReference>